<evidence type="ECO:0000256" key="1">
    <source>
        <dbReference type="SAM" id="MobiDB-lite"/>
    </source>
</evidence>
<dbReference type="SMART" id="SM01301">
    <property type="entry name" value="PTPlike_phytase"/>
    <property type="match status" value="2"/>
</dbReference>
<dbReference type="Gene3D" id="3.90.190.10">
    <property type="entry name" value="Protein tyrosine phosphatase superfamily"/>
    <property type="match status" value="2"/>
</dbReference>
<dbReference type="HOGENOM" id="CLU_008167_0_0_1"/>
<name>V3Z859_LOTGI</name>
<dbReference type="Pfam" id="PF14566">
    <property type="entry name" value="PTPlike_phytase"/>
    <property type="match status" value="2"/>
</dbReference>
<dbReference type="PANTHER" id="PTHR23339">
    <property type="entry name" value="TYROSINE SPECIFIC PROTEIN PHOSPHATASE AND DUAL SPECIFICITY PROTEIN PHOSPHATASE"/>
    <property type="match status" value="1"/>
</dbReference>
<feature type="compositionally biased region" description="Polar residues" evidence="1">
    <location>
        <begin position="42"/>
        <end position="51"/>
    </location>
</feature>
<dbReference type="STRING" id="225164.V3Z859"/>
<dbReference type="InterPro" id="IPR050561">
    <property type="entry name" value="PTP"/>
</dbReference>
<protein>
    <recommendedName>
        <fullName evidence="4">Tyrosine specific protein phosphatases domain-containing protein</fullName>
    </recommendedName>
</protein>
<evidence type="ECO:0000313" key="2">
    <source>
        <dbReference type="EMBL" id="ESO87038.1"/>
    </source>
</evidence>
<reference evidence="2 3" key="1">
    <citation type="journal article" date="2013" name="Nature">
        <title>Insights into bilaterian evolution from three spiralian genomes.</title>
        <authorList>
            <person name="Simakov O."/>
            <person name="Marletaz F."/>
            <person name="Cho S.J."/>
            <person name="Edsinger-Gonzales E."/>
            <person name="Havlak P."/>
            <person name="Hellsten U."/>
            <person name="Kuo D.H."/>
            <person name="Larsson T."/>
            <person name="Lv J."/>
            <person name="Arendt D."/>
            <person name="Savage R."/>
            <person name="Osoegawa K."/>
            <person name="de Jong P."/>
            <person name="Grimwood J."/>
            <person name="Chapman J.A."/>
            <person name="Shapiro H."/>
            <person name="Aerts A."/>
            <person name="Otillar R.P."/>
            <person name="Terry A.Y."/>
            <person name="Boore J.L."/>
            <person name="Grigoriev I.V."/>
            <person name="Lindberg D.R."/>
            <person name="Seaver E.C."/>
            <person name="Weisblat D.A."/>
            <person name="Putnam N.H."/>
            <person name="Rokhsar D.S."/>
        </authorList>
    </citation>
    <scope>NUCLEOTIDE SEQUENCE [LARGE SCALE GENOMIC DNA]</scope>
</reference>
<proteinExistence type="predicted"/>
<dbReference type="OMA" id="WLCTHPE"/>
<dbReference type="GeneID" id="20246214"/>
<feature type="region of interest" description="Disordered" evidence="1">
    <location>
        <begin position="1"/>
        <end position="54"/>
    </location>
</feature>
<dbReference type="KEGG" id="lgi:LOTGIDRAFT_210442"/>
<dbReference type="OrthoDB" id="66369at2759"/>
<feature type="compositionally biased region" description="Basic and acidic residues" evidence="1">
    <location>
        <begin position="27"/>
        <end position="41"/>
    </location>
</feature>
<dbReference type="Proteomes" id="UP000030746">
    <property type="component" value="Unassembled WGS sequence"/>
</dbReference>
<keyword evidence="3" id="KW-1185">Reference proteome</keyword>
<gene>
    <name evidence="2" type="ORF">LOTGIDRAFT_210442</name>
</gene>
<organism evidence="2 3">
    <name type="scientific">Lottia gigantea</name>
    <name type="common">Giant owl limpet</name>
    <dbReference type="NCBI Taxonomy" id="225164"/>
    <lineage>
        <taxon>Eukaryota</taxon>
        <taxon>Metazoa</taxon>
        <taxon>Spiralia</taxon>
        <taxon>Lophotrochozoa</taxon>
        <taxon>Mollusca</taxon>
        <taxon>Gastropoda</taxon>
        <taxon>Patellogastropoda</taxon>
        <taxon>Lottioidea</taxon>
        <taxon>Lottiidae</taxon>
        <taxon>Lottia</taxon>
    </lineage>
</organism>
<dbReference type="AlphaFoldDB" id="V3Z859"/>
<dbReference type="SUPFAM" id="SSF52799">
    <property type="entry name" value="(Phosphotyrosine protein) phosphatases II"/>
    <property type="match status" value="2"/>
</dbReference>
<evidence type="ECO:0000313" key="3">
    <source>
        <dbReference type="Proteomes" id="UP000030746"/>
    </source>
</evidence>
<dbReference type="RefSeq" id="XP_009061993.1">
    <property type="nucleotide sequence ID" value="XM_009063745.1"/>
</dbReference>
<dbReference type="CTD" id="20246214"/>
<evidence type="ECO:0008006" key="4">
    <source>
        <dbReference type="Google" id="ProtNLM"/>
    </source>
</evidence>
<dbReference type="EMBL" id="KB202953">
    <property type="protein sequence ID" value="ESO87038.1"/>
    <property type="molecule type" value="Genomic_DNA"/>
</dbReference>
<accession>V3Z859</accession>
<sequence length="890" mass="103388">MGSGASNHSPASSPEPDVPPPRKKSVNSKEKDRKEQEKHNEYSGNNPNNRVVTDKKQEISDKGCFVRTNQVAPIVIKNCREEFQHISEFKEPIVMGRVADGSLEHALIRGKYFLVKDIVEKNDRLKSFEKQHAPNFHRAKGFPAYATGQPTQNGVISIVSTILNEGIKELFLFNLREEPVLFINIEDDYIPYSIRNQDRLGELVCTGKCAKDANEAEGRIRKEVLDLAMMRDEMKFYFYDDLENLKDEPHMLPVLFEDQLQVAEEVYERQAFLNPALKYSRFCFPVHRAPTEEEVDIFLSLFREEPHFFDKDHNPAMLFICNSGMGRATVGLAMGCLMLAHRTSFPPEANEVPNHIDENNPNFERGEYLSVQRLVKNIPDGLAVKRQVDVMIDHCGELYNLRTSILEQKKKMEGIHADYIIEGRSAKETYRRKCIYYLERYIFLICFNAYLREQFPMKLSVRYTKWMQRHPVLTQLSCFMDFVEKKTPAKLVTTGCRFLVADEYIGLDVLSSQFEVKVSNFRRMVGLPVYGMAQPNREGLSCVVNHLLQRKQGYKKVVIINLRNDQVIESDGQTYSIHDPSQLGEPIPVVGASRRELEHKETLLKEEILGKKIVKVFEEITDPPINKEFTSVMTLQDLSEQQQKETPDMLYYRIPMEYDHSPLVKEADDIQGCITSHFKDPDLWTQNTMAFVFCCRTGKSRTTFALAIAGLMYHHMRAFPYGSQPGEQERVSCPNAGYTKGDYIIVLKLVRMLPAGQQVKREVDLILDRIFETMSPMHFHLREVIFFTYNKIKNATSEQQRLILKRTSLDMLERYIFLILYNCYLRSEKCTNWKRPFSKWMTEVAARAGVYELLDNLGFYDFEPNVVTLKTRRERWKIRHTLFPFYGEFI</sequence>
<dbReference type="InterPro" id="IPR029021">
    <property type="entry name" value="Prot-tyrosine_phosphatase-like"/>
</dbReference>